<evidence type="ECO:0000313" key="4">
    <source>
        <dbReference type="Proteomes" id="UP000050525"/>
    </source>
</evidence>
<dbReference type="STRING" id="8496.A0A151MSL7"/>
<sequence>MEQGLVTLLYKGLREELKNWGLITLLNFDYKLLAKVLAKQFKSILGAVIHKDQSCRVLGRQIHGALVQLRDALQLDRERRQSLAILNPDLEKAYDRVPHRFVPDAEADGCPSGLHQLDQDPLHRKEQ</sequence>
<proteinExistence type="predicted"/>
<gene>
    <name evidence="3" type="ORF">Y1Q_0013471</name>
</gene>
<organism evidence="3 4">
    <name type="scientific">Alligator mississippiensis</name>
    <name type="common">American alligator</name>
    <dbReference type="NCBI Taxonomy" id="8496"/>
    <lineage>
        <taxon>Eukaryota</taxon>
        <taxon>Metazoa</taxon>
        <taxon>Chordata</taxon>
        <taxon>Craniata</taxon>
        <taxon>Vertebrata</taxon>
        <taxon>Euteleostomi</taxon>
        <taxon>Archelosauria</taxon>
        <taxon>Archosauria</taxon>
        <taxon>Crocodylia</taxon>
        <taxon>Alligatoridae</taxon>
        <taxon>Alligatorinae</taxon>
        <taxon>Alligator</taxon>
    </lineage>
</organism>
<dbReference type="Pfam" id="PF00078">
    <property type="entry name" value="RVT_1"/>
    <property type="match status" value="1"/>
</dbReference>
<feature type="domain" description="Reverse transcriptase" evidence="2">
    <location>
        <begin position="18"/>
        <end position="101"/>
    </location>
</feature>
<dbReference type="Proteomes" id="UP000050525">
    <property type="component" value="Unassembled WGS sequence"/>
</dbReference>
<protein>
    <recommendedName>
        <fullName evidence="2">Reverse transcriptase domain-containing protein</fullName>
    </recommendedName>
</protein>
<comment type="caution">
    <text evidence="3">The sequence shown here is derived from an EMBL/GenBank/DDBJ whole genome shotgun (WGS) entry which is preliminary data.</text>
</comment>
<evidence type="ECO:0000259" key="2">
    <source>
        <dbReference type="Pfam" id="PF00078"/>
    </source>
</evidence>
<feature type="compositionally biased region" description="Basic and acidic residues" evidence="1">
    <location>
        <begin position="117"/>
        <end position="127"/>
    </location>
</feature>
<dbReference type="AlphaFoldDB" id="A0A151MSL7"/>
<accession>A0A151MSL7</accession>
<reference evidence="3 4" key="1">
    <citation type="journal article" date="2012" name="Genome Biol.">
        <title>Sequencing three crocodilian genomes to illuminate the evolution of archosaurs and amniotes.</title>
        <authorList>
            <person name="St John J.A."/>
            <person name="Braun E.L."/>
            <person name="Isberg S.R."/>
            <person name="Miles L.G."/>
            <person name="Chong A.Y."/>
            <person name="Gongora J."/>
            <person name="Dalzell P."/>
            <person name="Moran C."/>
            <person name="Bed'hom B."/>
            <person name="Abzhanov A."/>
            <person name="Burgess S.C."/>
            <person name="Cooksey A.M."/>
            <person name="Castoe T.A."/>
            <person name="Crawford N.G."/>
            <person name="Densmore L.D."/>
            <person name="Drew J.C."/>
            <person name="Edwards S.V."/>
            <person name="Faircloth B.C."/>
            <person name="Fujita M.K."/>
            <person name="Greenwold M.J."/>
            <person name="Hoffmann F.G."/>
            <person name="Howard J.M."/>
            <person name="Iguchi T."/>
            <person name="Janes D.E."/>
            <person name="Khan S.Y."/>
            <person name="Kohno S."/>
            <person name="de Koning A.J."/>
            <person name="Lance S.L."/>
            <person name="McCarthy F.M."/>
            <person name="McCormack J.E."/>
            <person name="Merchant M.E."/>
            <person name="Peterson D.G."/>
            <person name="Pollock D.D."/>
            <person name="Pourmand N."/>
            <person name="Raney B.J."/>
            <person name="Roessler K.A."/>
            <person name="Sanford J.R."/>
            <person name="Sawyer R.H."/>
            <person name="Schmidt C.J."/>
            <person name="Triplett E.W."/>
            <person name="Tuberville T.D."/>
            <person name="Venegas-Anaya M."/>
            <person name="Howard J.T."/>
            <person name="Jarvis E.D."/>
            <person name="Guillette L.J.Jr."/>
            <person name="Glenn T.C."/>
            <person name="Green R.E."/>
            <person name="Ray D.A."/>
        </authorList>
    </citation>
    <scope>NUCLEOTIDE SEQUENCE [LARGE SCALE GENOMIC DNA]</scope>
    <source>
        <strain evidence="3">KSC_2009_1</strain>
    </source>
</reference>
<keyword evidence="4" id="KW-1185">Reference proteome</keyword>
<dbReference type="EMBL" id="AKHW03005173">
    <property type="protein sequence ID" value="KYO27449.1"/>
    <property type="molecule type" value="Genomic_DNA"/>
</dbReference>
<dbReference type="InterPro" id="IPR000477">
    <property type="entry name" value="RT_dom"/>
</dbReference>
<feature type="region of interest" description="Disordered" evidence="1">
    <location>
        <begin position="103"/>
        <end position="127"/>
    </location>
</feature>
<dbReference type="PANTHER" id="PTHR19446">
    <property type="entry name" value="REVERSE TRANSCRIPTASES"/>
    <property type="match status" value="1"/>
</dbReference>
<evidence type="ECO:0000313" key="3">
    <source>
        <dbReference type="EMBL" id="KYO27449.1"/>
    </source>
</evidence>
<evidence type="ECO:0000256" key="1">
    <source>
        <dbReference type="SAM" id="MobiDB-lite"/>
    </source>
</evidence>
<name>A0A151MSL7_ALLMI</name>